<dbReference type="PANTHER" id="PTHR45766">
    <property type="entry name" value="DNA ANNEALING HELICASE AND ENDONUCLEASE ZRANB3 FAMILY MEMBER"/>
    <property type="match status" value="1"/>
</dbReference>
<dbReference type="SMART" id="SM00490">
    <property type="entry name" value="HELICc"/>
    <property type="match status" value="1"/>
</dbReference>
<feature type="domain" description="Helicase C-terminal" evidence="6">
    <location>
        <begin position="451"/>
        <end position="600"/>
    </location>
</feature>
<dbReference type="GO" id="GO:0004386">
    <property type="term" value="F:helicase activity"/>
    <property type="evidence" value="ECO:0007669"/>
    <property type="project" value="UniProtKB-KW"/>
</dbReference>
<dbReference type="OrthoDB" id="6396at2157"/>
<dbReference type="CDD" id="cd18793">
    <property type="entry name" value="SF2_C_SNF"/>
    <property type="match status" value="1"/>
</dbReference>
<dbReference type="PROSITE" id="PS51192">
    <property type="entry name" value="HELICASE_ATP_BIND_1"/>
    <property type="match status" value="1"/>
</dbReference>
<dbReference type="GO" id="GO:0016787">
    <property type="term" value="F:hydrolase activity"/>
    <property type="evidence" value="ECO:0007669"/>
    <property type="project" value="UniProtKB-KW"/>
</dbReference>
<dbReference type="Pfam" id="PF00271">
    <property type="entry name" value="Helicase_C"/>
    <property type="match status" value="1"/>
</dbReference>
<dbReference type="InterPro" id="IPR001650">
    <property type="entry name" value="Helicase_C-like"/>
</dbReference>
<name>A0A1G9CCJ3_9EURY</name>
<dbReference type="GO" id="GO:0005524">
    <property type="term" value="F:ATP binding"/>
    <property type="evidence" value="ECO:0007669"/>
    <property type="project" value="UniProtKB-KW"/>
</dbReference>
<dbReference type="Gene3D" id="3.40.50.10810">
    <property type="entry name" value="Tandem AAA-ATPase domain"/>
    <property type="match status" value="1"/>
</dbReference>
<dbReference type="InterPro" id="IPR049730">
    <property type="entry name" value="SNF2/RAD54-like_C"/>
</dbReference>
<evidence type="ECO:0000256" key="4">
    <source>
        <dbReference type="ARBA" id="ARBA00022840"/>
    </source>
</evidence>
<evidence type="ECO:0000259" key="6">
    <source>
        <dbReference type="PROSITE" id="PS51194"/>
    </source>
</evidence>
<keyword evidence="4" id="KW-0067">ATP-binding</keyword>
<dbReference type="SUPFAM" id="SSF52540">
    <property type="entry name" value="P-loop containing nucleoside triphosphate hydrolases"/>
    <property type="match status" value="2"/>
</dbReference>
<dbReference type="PROSITE" id="PS51194">
    <property type="entry name" value="HELICASE_CTER"/>
    <property type="match status" value="1"/>
</dbReference>
<dbReference type="SMART" id="SM00487">
    <property type="entry name" value="DEXDc"/>
    <property type="match status" value="1"/>
</dbReference>
<dbReference type="Gene3D" id="3.40.50.300">
    <property type="entry name" value="P-loop containing nucleotide triphosphate hydrolases"/>
    <property type="match status" value="1"/>
</dbReference>
<keyword evidence="3 7" id="KW-0347">Helicase</keyword>
<evidence type="ECO:0000259" key="5">
    <source>
        <dbReference type="PROSITE" id="PS51192"/>
    </source>
</evidence>
<accession>A0A1G9CCJ3</accession>
<protein>
    <submittedName>
        <fullName evidence="7">Helicase conserved C-terminal domain-containing protein</fullName>
    </submittedName>
</protein>
<dbReference type="InterPro" id="IPR000330">
    <property type="entry name" value="SNF2_N"/>
</dbReference>
<evidence type="ECO:0000256" key="2">
    <source>
        <dbReference type="ARBA" id="ARBA00022801"/>
    </source>
</evidence>
<evidence type="ECO:0000313" key="7">
    <source>
        <dbReference type="EMBL" id="SDK49392.1"/>
    </source>
</evidence>
<evidence type="ECO:0000256" key="1">
    <source>
        <dbReference type="ARBA" id="ARBA00022741"/>
    </source>
</evidence>
<organism evidence="7 8">
    <name type="scientific">Methanoculleus thermophilus</name>
    <dbReference type="NCBI Taxonomy" id="2200"/>
    <lineage>
        <taxon>Archaea</taxon>
        <taxon>Methanobacteriati</taxon>
        <taxon>Methanobacteriota</taxon>
        <taxon>Stenosarchaea group</taxon>
        <taxon>Methanomicrobia</taxon>
        <taxon>Methanomicrobiales</taxon>
        <taxon>Methanomicrobiaceae</taxon>
        <taxon>Methanoculleus</taxon>
    </lineage>
</organism>
<dbReference type="GO" id="GO:0140097">
    <property type="term" value="F:catalytic activity, acting on DNA"/>
    <property type="evidence" value="ECO:0007669"/>
    <property type="project" value="UniProtKB-ARBA"/>
</dbReference>
<dbReference type="EMBL" id="FNFT01000015">
    <property type="protein sequence ID" value="SDK49392.1"/>
    <property type="molecule type" value="Genomic_DNA"/>
</dbReference>
<dbReference type="AlphaFoldDB" id="A0A1G9CCJ3"/>
<keyword evidence="8" id="KW-1185">Reference proteome</keyword>
<evidence type="ECO:0000256" key="3">
    <source>
        <dbReference type="ARBA" id="ARBA00022806"/>
    </source>
</evidence>
<gene>
    <name evidence="7" type="ORF">SAMN04488571_1155</name>
</gene>
<dbReference type="Proteomes" id="UP000326500">
    <property type="component" value="Unassembled WGS sequence"/>
</dbReference>
<sequence length="860" mass="96045">MEEVQVGRWLWSSEYREPVQVIETQQIWGTTTCRFWVPSANTVAVGDASSCTPLDQAPPLEKDEVTARAAAGRILDHLAKTPLLAPLFSPVTPLPHQVAALARACSRDPVRCLLADEVGLGKTIEAGLIIKELTLRNRAARILIVAPRGLVTQWVAEMETHFGETFTLLDPASTDPSLWRRIDRAIVSIDAIKPLKQRRGWTPARLHQHNQDRFHAVTKAGWDLIIVDEAHKLAGTNRQVARHTLGRALARSARHLLLLSATPHQGKTDAFMRLMSLLDPTTFREDGPVNRDDLQPYIIRTEKRSAIGTDGTPLFRPRQTQIVRVEWSGEHRLQAELYDAVTDYVRTGYNHALAEKRNYIGFLMVLMQRLVSSSTRSIRTTLEKRLAILEETLPPTPADGPTGDDWWDLEPEEQIDEAIRAERSSHQTETTQVRLLLDLARRCEAARPDAKVERLVDLIHSRCGEENDPDLKFLIFTEFVPTQQMLAEYLTARGFSVVCLNGSMDMDERRRTQQAFATDAQVMISTEAGGEGLNLQFCHIAINYDLPWNPMRIEQRIGRVDRIGQTHDVMVYNMVFSDTVEQRVHEVLLEKLLVILNDLGFDKFSDVLDSSEAERGFEDLFIRAILDPENTDRYLDTFIASVQEQARQERQTLSSLLDQPILSAGDVRDYLHSPLPALTEHLVVSAIRARGGEVTRGMQGFDLRWPDGHRQAGIVFAPPGDETDLTLLTVADPAVSALLTRIAVASPDQPIPTVRIPDLPHEVRGLWSLWKLSVSGTSGPSLIAVSYFITETGRSFPVAGRQIWDALARGAYSITGISTADPALCDRSRSGAADTSREIGLNGIPAIYPILFLRVEGGHD</sequence>
<dbReference type="InterPro" id="IPR057342">
    <property type="entry name" value="DEXDc_RapA"/>
</dbReference>
<dbReference type="CDD" id="cd18011">
    <property type="entry name" value="DEXDc_RapA"/>
    <property type="match status" value="1"/>
</dbReference>
<dbReference type="InterPro" id="IPR027417">
    <property type="entry name" value="P-loop_NTPase"/>
</dbReference>
<evidence type="ECO:0000313" key="8">
    <source>
        <dbReference type="Proteomes" id="UP000326500"/>
    </source>
</evidence>
<keyword evidence="1" id="KW-0547">Nucleotide-binding</keyword>
<dbReference type="InterPro" id="IPR014001">
    <property type="entry name" value="Helicase_ATP-bd"/>
</dbReference>
<dbReference type="InterPro" id="IPR038718">
    <property type="entry name" value="SNF2-like_sf"/>
</dbReference>
<keyword evidence="2" id="KW-0378">Hydrolase</keyword>
<feature type="domain" description="Helicase ATP-binding" evidence="5">
    <location>
        <begin position="103"/>
        <end position="281"/>
    </location>
</feature>
<dbReference type="Pfam" id="PF00176">
    <property type="entry name" value="SNF2-rel_dom"/>
    <property type="match status" value="1"/>
</dbReference>
<proteinExistence type="predicted"/>
<dbReference type="PANTHER" id="PTHR45766:SF6">
    <property type="entry name" value="SWI_SNF-RELATED MATRIX-ASSOCIATED ACTIN-DEPENDENT REGULATOR OF CHROMATIN SUBFAMILY A-LIKE PROTEIN 1"/>
    <property type="match status" value="1"/>
</dbReference>
<dbReference type="RefSeq" id="WP_066953697.1">
    <property type="nucleotide sequence ID" value="NZ_BCNX01000002.1"/>
</dbReference>
<reference evidence="7 8" key="1">
    <citation type="submission" date="2016-10" db="EMBL/GenBank/DDBJ databases">
        <authorList>
            <person name="Varghese N."/>
            <person name="Submissions S."/>
        </authorList>
    </citation>
    <scope>NUCLEOTIDE SEQUENCE [LARGE SCALE GENOMIC DNA]</scope>
    <source>
        <strain evidence="7 8">DSM 2373</strain>
    </source>
</reference>
<dbReference type="STRING" id="2200.GCA_001571405_00004"/>